<dbReference type="Gene3D" id="3.40.630.30">
    <property type="match status" value="1"/>
</dbReference>
<accession>A0A6A5XE51</accession>
<organism evidence="1 2">
    <name type="scientific">Aaosphaeria arxii CBS 175.79</name>
    <dbReference type="NCBI Taxonomy" id="1450172"/>
    <lineage>
        <taxon>Eukaryota</taxon>
        <taxon>Fungi</taxon>
        <taxon>Dikarya</taxon>
        <taxon>Ascomycota</taxon>
        <taxon>Pezizomycotina</taxon>
        <taxon>Dothideomycetes</taxon>
        <taxon>Pleosporomycetidae</taxon>
        <taxon>Pleosporales</taxon>
        <taxon>Pleosporales incertae sedis</taxon>
        <taxon>Aaosphaeria</taxon>
    </lineage>
</organism>
<evidence type="ECO:0008006" key="3">
    <source>
        <dbReference type="Google" id="ProtNLM"/>
    </source>
</evidence>
<sequence length="205" mass="23621">MELYNYYVANTISAHEFLPRTVPQMTLRVQNVMNAGLPWIVAIHRAGTRNNQDYFTEQVVGFANIDDFVEPGSMYRYSFDLEIFVHVDYCKMGIGSCLLDRMLEMCDTSHFLRGGYDWINRDDYLKNGPSRVVKTINFTFPHDANDQGQPKQVDSIKKWLKSFGFRASGHLHQVGFKLGKTVDTSIFQRSTTEEIVADQRPDHPL</sequence>
<dbReference type="SUPFAM" id="SSF55729">
    <property type="entry name" value="Acyl-CoA N-acyltransferases (Nat)"/>
    <property type="match status" value="1"/>
</dbReference>
<protein>
    <recommendedName>
        <fullName evidence="3">N-acetyltransferase domain-containing protein</fullName>
    </recommendedName>
</protein>
<keyword evidence="2" id="KW-1185">Reference proteome</keyword>
<name>A0A6A5XE51_9PLEO</name>
<dbReference type="GeneID" id="54286607"/>
<gene>
    <name evidence="1" type="ORF">BU24DRAFT_427365</name>
</gene>
<dbReference type="InterPro" id="IPR016181">
    <property type="entry name" value="Acyl_CoA_acyltransferase"/>
</dbReference>
<dbReference type="OrthoDB" id="2129362at2759"/>
<reference evidence="1" key="1">
    <citation type="journal article" date="2020" name="Stud. Mycol.">
        <title>101 Dothideomycetes genomes: a test case for predicting lifestyles and emergence of pathogens.</title>
        <authorList>
            <person name="Haridas S."/>
            <person name="Albert R."/>
            <person name="Binder M."/>
            <person name="Bloem J."/>
            <person name="Labutti K."/>
            <person name="Salamov A."/>
            <person name="Andreopoulos B."/>
            <person name="Baker S."/>
            <person name="Barry K."/>
            <person name="Bills G."/>
            <person name="Bluhm B."/>
            <person name="Cannon C."/>
            <person name="Castanera R."/>
            <person name="Culley D."/>
            <person name="Daum C."/>
            <person name="Ezra D."/>
            <person name="Gonzalez J."/>
            <person name="Henrissat B."/>
            <person name="Kuo A."/>
            <person name="Liang C."/>
            <person name="Lipzen A."/>
            <person name="Lutzoni F."/>
            <person name="Magnuson J."/>
            <person name="Mondo S."/>
            <person name="Nolan M."/>
            <person name="Ohm R."/>
            <person name="Pangilinan J."/>
            <person name="Park H.-J."/>
            <person name="Ramirez L."/>
            <person name="Alfaro M."/>
            <person name="Sun H."/>
            <person name="Tritt A."/>
            <person name="Yoshinaga Y."/>
            <person name="Zwiers L.-H."/>
            <person name="Turgeon B."/>
            <person name="Goodwin S."/>
            <person name="Spatafora J."/>
            <person name="Crous P."/>
            <person name="Grigoriev I."/>
        </authorList>
    </citation>
    <scope>NUCLEOTIDE SEQUENCE</scope>
    <source>
        <strain evidence="1">CBS 175.79</strain>
    </source>
</reference>
<proteinExistence type="predicted"/>
<dbReference type="Proteomes" id="UP000799778">
    <property type="component" value="Unassembled WGS sequence"/>
</dbReference>
<dbReference type="RefSeq" id="XP_033379490.1">
    <property type="nucleotide sequence ID" value="XM_033529210.1"/>
</dbReference>
<evidence type="ECO:0000313" key="1">
    <source>
        <dbReference type="EMBL" id="KAF2011151.1"/>
    </source>
</evidence>
<dbReference type="AlphaFoldDB" id="A0A6A5XE51"/>
<dbReference type="EMBL" id="ML978075">
    <property type="protein sequence ID" value="KAF2011151.1"/>
    <property type="molecule type" value="Genomic_DNA"/>
</dbReference>
<evidence type="ECO:0000313" key="2">
    <source>
        <dbReference type="Proteomes" id="UP000799778"/>
    </source>
</evidence>